<dbReference type="InterPro" id="IPR045103">
    <property type="entry name" value="RNF5/RNF185-like"/>
</dbReference>
<protein>
    <recommendedName>
        <fullName evidence="11">E3 ubiquitin-protein ligase RMA</fullName>
        <ecNumber evidence="11">2.3.2.27</ecNumber>
    </recommendedName>
    <alternativeName>
        <fullName evidence="11">Protein RING membrane-anchor</fullName>
    </alternativeName>
    <alternativeName>
        <fullName evidence="11">RING-type E3 ubiquitin transferase RMA</fullName>
    </alternativeName>
</protein>
<evidence type="ECO:0000313" key="13">
    <source>
        <dbReference type="EMBL" id="KAG6790461.1"/>
    </source>
</evidence>
<dbReference type="Proteomes" id="UP000886885">
    <property type="component" value="Chromosome 1D"/>
</dbReference>
<reference evidence="13" key="1">
    <citation type="journal article" date="2020" name="bioRxiv">
        <title>Hybrid origin of Populus tomentosa Carr. identified through genome sequencing and phylogenomic analysis.</title>
        <authorList>
            <person name="An X."/>
            <person name="Gao K."/>
            <person name="Chen Z."/>
            <person name="Li J."/>
            <person name="Yang X."/>
            <person name="Yang X."/>
            <person name="Zhou J."/>
            <person name="Guo T."/>
            <person name="Zhao T."/>
            <person name="Huang S."/>
            <person name="Miao D."/>
            <person name="Khan W.U."/>
            <person name="Rao P."/>
            <person name="Ye M."/>
            <person name="Lei B."/>
            <person name="Liao W."/>
            <person name="Wang J."/>
            <person name="Ji L."/>
            <person name="Li Y."/>
            <person name="Guo B."/>
            <person name="Mustafa N.S."/>
            <person name="Li S."/>
            <person name="Yun Q."/>
            <person name="Keller S.R."/>
            <person name="Mao J."/>
            <person name="Zhang R."/>
            <person name="Strauss S.H."/>
        </authorList>
    </citation>
    <scope>NUCLEOTIDE SEQUENCE</scope>
    <source>
        <strain evidence="13">GM15</strain>
        <tissue evidence="13">Leaf</tissue>
    </source>
</reference>
<evidence type="ECO:0000256" key="2">
    <source>
        <dbReference type="ARBA" id="ARBA00004308"/>
    </source>
</evidence>
<dbReference type="PROSITE" id="PS50089">
    <property type="entry name" value="ZF_RING_2"/>
    <property type="match status" value="1"/>
</dbReference>
<name>A0A8X8D7L6_POPTO</name>
<dbReference type="CDD" id="cd16745">
    <property type="entry name" value="RING-HC_AtRMA-like"/>
    <property type="match status" value="1"/>
</dbReference>
<keyword evidence="11" id="KW-0256">Endoplasmic reticulum</keyword>
<evidence type="ECO:0000256" key="11">
    <source>
        <dbReference type="RuleBase" id="RU369090"/>
    </source>
</evidence>
<gene>
    <name evidence="13" type="ORF">POTOM_006615</name>
</gene>
<keyword evidence="14" id="KW-1185">Reference proteome</keyword>
<comment type="catalytic activity">
    <reaction evidence="1 11">
        <text>S-ubiquitinyl-[E2 ubiquitin-conjugating enzyme]-L-cysteine + [acceptor protein]-L-lysine = [E2 ubiquitin-conjugating enzyme]-L-cysteine + N(6)-ubiquitinyl-[acceptor protein]-L-lysine.</text>
        <dbReference type="EC" id="2.3.2.27"/>
    </reaction>
</comment>
<proteinExistence type="predicted"/>
<accession>A0A8X8D7L6</accession>
<dbReference type="GO" id="GO:0008270">
    <property type="term" value="F:zinc ion binding"/>
    <property type="evidence" value="ECO:0007669"/>
    <property type="project" value="UniProtKB-KW"/>
</dbReference>
<keyword evidence="4 11" id="KW-0808">Transferase</keyword>
<evidence type="ECO:0000256" key="4">
    <source>
        <dbReference type="ARBA" id="ARBA00022679"/>
    </source>
</evidence>
<dbReference type="GO" id="GO:0061630">
    <property type="term" value="F:ubiquitin protein ligase activity"/>
    <property type="evidence" value="ECO:0007669"/>
    <property type="project" value="UniProtKB-UniRule"/>
</dbReference>
<keyword evidence="11" id="KW-0812">Transmembrane</keyword>
<dbReference type="EC" id="2.3.2.27" evidence="11"/>
<keyword evidence="5 11" id="KW-0479">Metal-binding</keyword>
<dbReference type="InterPro" id="IPR001841">
    <property type="entry name" value="Znf_RING"/>
</dbReference>
<dbReference type="SMART" id="SM00184">
    <property type="entry name" value="RING"/>
    <property type="match status" value="1"/>
</dbReference>
<feature type="transmembrane region" description="Helical" evidence="11">
    <location>
        <begin position="265"/>
        <end position="283"/>
    </location>
</feature>
<evidence type="ECO:0000256" key="8">
    <source>
        <dbReference type="ARBA" id="ARBA00022833"/>
    </source>
</evidence>
<feature type="domain" description="RING-type" evidence="12">
    <location>
        <begin position="57"/>
        <end position="105"/>
    </location>
</feature>
<dbReference type="AlphaFoldDB" id="A0A8X8D7L6"/>
<evidence type="ECO:0000256" key="10">
    <source>
        <dbReference type="PROSITE-ProRule" id="PRU00175"/>
    </source>
</evidence>
<evidence type="ECO:0000256" key="7">
    <source>
        <dbReference type="ARBA" id="ARBA00022786"/>
    </source>
</evidence>
<dbReference type="InterPro" id="IPR017907">
    <property type="entry name" value="Znf_RING_CS"/>
</dbReference>
<keyword evidence="11" id="KW-1133">Transmembrane helix</keyword>
<keyword evidence="9 11" id="KW-0472">Membrane</keyword>
<dbReference type="OrthoDB" id="6270329at2759"/>
<evidence type="ECO:0000256" key="1">
    <source>
        <dbReference type="ARBA" id="ARBA00000900"/>
    </source>
</evidence>
<dbReference type="PANTHER" id="PTHR12313">
    <property type="entry name" value="E3 UBIQUITIN-PROTEIN LIGASE RNF5-RELATED"/>
    <property type="match status" value="1"/>
</dbReference>
<dbReference type="GO" id="GO:0005789">
    <property type="term" value="C:endoplasmic reticulum membrane"/>
    <property type="evidence" value="ECO:0007669"/>
    <property type="project" value="UniProtKB-SubCell"/>
</dbReference>
<keyword evidence="7 11" id="KW-0833">Ubl conjugation pathway</keyword>
<evidence type="ECO:0000256" key="6">
    <source>
        <dbReference type="ARBA" id="ARBA00022771"/>
    </source>
</evidence>
<dbReference type="PROSITE" id="PS00518">
    <property type="entry name" value="ZF_RING_1"/>
    <property type="match status" value="1"/>
</dbReference>
<evidence type="ECO:0000256" key="9">
    <source>
        <dbReference type="ARBA" id="ARBA00023136"/>
    </source>
</evidence>
<evidence type="ECO:0000256" key="5">
    <source>
        <dbReference type="ARBA" id="ARBA00022723"/>
    </source>
</evidence>
<evidence type="ECO:0000313" key="14">
    <source>
        <dbReference type="Proteomes" id="UP000886885"/>
    </source>
</evidence>
<dbReference type="GO" id="GO:0006511">
    <property type="term" value="P:ubiquitin-dependent protein catabolic process"/>
    <property type="evidence" value="ECO:0007669"/>
    <property type="project" value="UniProtKB-UniRule"/>
</dbReference>
<comment type="function">
    <text evidence="11">E3 ubiquitin-protein ligase.</text>
</comment>
<comment type="caution">
    <text evidence="13">The sequence shown here is derived from an EMBL/GenBank/DDBJ whole genome shotgun (WGS) entry which is preliminary data.</text>
</comment>
<dbReference type="EMBL" id="JAAWWB010000002">
    <property type="protein sequence ID" value="KAG6790461.1"/>
    <property type="molecule type" value="Genomic_DNA"/>
</dbReference>
<keyword evidence="6 10" id="KW-0863">Zinc-finger</keyword>
<sequence length="287" mass="32197">MLRNLAFNAELADMEQHFFDHEAHFESEEDVGLKQHTEKLIPVPTAVSDNDSGYFECNICLDSAHDPVVTLCGHLYCWPCIYKWLHVKTSSPDASQQQPSCPVCKADISPNSLVPLYGRGPSTSESKSKKDPVDVVIPRRPLPSELNTVNANTSPQNQQLHSNFFNPQPQSFQHQQYFHDPHGGYAALTSSNLGGTVMTGFLNPMLGMFSEMVFTRNFGTSITNMFARPYTNPLLGSNSPRMRRQEMQLDKSLNRVNLSAFVNSFAFYLCHSLLAFAIVTVGFHELY</sequence>
<evidence type="ECO:0000256" key="3">
    <source>
        <dbReference type="ARBA" id="ARBA00004906"/>
    </source>
</evidence>
<dbReference type="InterPro" id="IPR018957">
    <property type="entry name" value="Znf_C3HC4_RING-type"/>
</dbReference>
<comment type="pathway">
    <text evidence="3 11">Protein modification; protein ubiquitination.</text>
</comment>
<comment type="subcellular location">
    <subcellularLocation>
        <location evidence="2">Endomembrane system</location>
    </subcellularLocation>
    <subcellularLocation>
        <location evidence="11">Endoplasmic reticulum membrane</location>
        <topology evidence="11">Single-pass type IV membrane protein</topology>
    </subcellularLocation>
</comment>
<evidence type="ECO:0000259" key="12">
    <source>
        <dbReference type="PROSITE" id="PS50089"/>
    </source>
</evidence>
<organism evidence="13 14">
    <name type="scientific">Populus tomentosa</name>
    <name type="common">Chinese white poplar</name>
    <dbReference type="NCBI Taxonomy" id="118781"/>
    <lineage>
        <taxon>Eukaryota</taxon>
        <taxon>Viridiplantae</taxon>
        <taxon>Streptophyta</taxon>
        <taxon>Embryophyta</taxon>
        <taxon>Tracheophyta</taxon>
        <taxon>Spermatophyta</taxon>
        <taxon>Magnoliopsida</taxon>
        <taxon>eudicotyledons</taxon>
        <taxon>Gunneridae</taxon>
        <taxon>Pentapetalae</taxon>
        <taxon>rosids</taxon>
        <taxon>fabids</taxon>
        <taxon>Malpighiales</taxon>
        <taxon>Salicaceae</taxon>
        <taxon>Saliceae</taxon>
        <taxon>Populus</taxon>
    </lineage>
</organism>
<comment type="domain">
    <text evidence="11">The RING-type zinc finger domain is responsible for E3 ligase activity.</text>
</comment>
<dbReference type="Pfam" id="PF00097">
    <property type="entry name" value="zf-C3HC4"/>
    <property type="match status" value="1"/>
</dbReference>
<keyword evidence="8 11" id="KW-0862">Zinc</keyword>